<accession>A0A134BA38</accession>
<name>A0A134BA38_9PORP</name>
<evidence type="ECO:0000313" key="1">
    <source>
        <dbReference type="EMBL" id="KXB76809.1"/>
    </source>
</evidence>
<dbReference type="AlphaFoldDB" id="A0A134BA38"/>
<protein>
    <submittedName>
        <fullName evidence="1">Uncharacterized protein</fullName>
    </submittedName>
</protein>
<reference evidence="2" key="1">
    <citation type="submission" date="2016-01" db="EMBL/GenBank/DDBJ databases">
        <authorList>
            <person name="Mitreva M."/>
            <person name="Pepin K.H."/>
            <person name="Mihindukulasuriya K.A."/>
            <person name="Fulton R."/>
            <person name="Fronick C."/>
            <person name="O'Laughlin M."/>
            <person name="Miner T."/>
            <person name="Herter B."/>
            <person name="Rosa B.A."/>
            <person name="Cordes M."/>
            <person name="Tomlinson C."/>
            <person name="Wollam A."/>
            <person name="Palsikar V.B."/>
            <person name="Mardis E.R."/>
            <person name="Wilson R.K."/>
        </authorList>
    </citation>
    <scope>NUCLEOTIDE SEQUENCE [LARGE SCALE GENOMIC DNA]</scope>
    <source>
        <strain evidence="2">KA00683</strain>
    </source>
</reference>
<comment type="caution">
    <text evidence="1">The sequence shown here is derived from an EMBL/GenBank/DDBJ whole genome shotgun (WGS) entry which is preliminary data.</text>
</comment>
<dbReference type="Proteomes" id="UP000070224">
    <property type="component" value="Unassembled WGS sequence"/>
</dbReference>
<dbReference type="PATRIC" id="fig|322095.3.peg.776"/>
<dbReference type="RefSeq" id="WP_231724900.1">
    <property type="nucleotide sequence ID" value="NZ_KQ960436.1"/>
</dbReference>
<proteinExistence type="predicted"/>
<evidence type="ECO:0000313" key="2">
    <source>
        <dbReference type="Proteomes" id="UP000070224"/>
    </source>
</evidence>
<organism evidence="1 2">
    <name type="scientific">Porphyromonas somerae</name>
    <dbReference type="NCBI Taxonomy" id="322095"/>
    <lineage>
        <taxon>Bacteria</taxon>
        <taxon>Pseudomonadati</taxon>
        <taxon>Bacteroidota</taxon>
        <taxon>Bacteroidia</taxon>
        <taxon>Bacteroidales</taxon>
        <taxon>Porphyromonadaceae</taxon>
        <taxon>Porphyromonas</taxon>
    </lineage>
</organism>
<keyword evidence="2" id="KW-1185">Reference proteome</keyword>
<dbReference type="EMBL" id="LSDK01000056">
    <property type="protein sequence ID" value="KXB76809.1"/>
    <property type="molecule type" value="Genomic_DNA"/>
</dbReference>
<feature type="non-terminal residue" evidence="1">
    <location>
        <position position="1"/>
    </location>
</feature>
<gene>
    <name evidence="1" type="ORF">HMPREF3185_00787</name>
</gene>
<sequence length="70" mass="8300">TSTTFYGGTTRIWEGDNRPILLGERYYDKGMIWLTTYPERDSNITFRVMFDGKIEEVRDLEVFKALPIIY</sequence>